<evidence type="ECO:0000259" key="11">
    <source>
        <dbReference type="PROSITE" id="PS51183"/>
    </source>
</evidence>
<keyword evidence="3" id="KW-0677">Repeat</keyword>
<reference evidence="13 14" key="1">
    <citation type="journal article" date="2023" name="Hortic Res">
        <title>Pangenome of water caltrop reveals structural variations and asymmetric subgenome divergence after allopolyploidization.</title>
        <authorList>
            <person name="Zhang X."/>
            <person name="Chen Y."/>
            <person name="Wang L."/>
            <person name="Yuan Y."/>
            <person name="Fang M."/>
            <person name="Shi L."/>
            <person name="Lu R."/>
            <person name="Comes H.P."/>
            <person name="Ma Y."/>
            <person name="Chen Y."/>
            <person name="Huang G."/>
            <person name="Zhou Y."/>
            <person name="Zheng Z."/>
            <person name="Qiu Y."/>
        </authorList>
    </citation>
    <scope>NUCLEOTIDE SEQUENCE [LARGE SCALE GENOMIC DNA]</scope>
    <source>
        <tissue evidence="13">Roots</tissue>
    </source>
</reference>
<dbReference type="PANTHER" id="PTHR10694">
    <property type="entry name" value="LYSINE-SPECIFIC DEMETHYLASE"/>
    <property type="match status" value="1"/>
</dbReference>
<dbReference type="Pfam" id="PF02373">
    <property type="entry name" value="JmjC"/>
    <property type="match status" value="1"/>
</dbReference>
<evidence type="ECO:0000256" key="1">
    <source>
        <dbReference type="ARBA" id="ARBA00004123"/>
    </source>
</evidence>
<dbReference type="PROSITE" id="PS50016">
    <property type="entry name" value="ZF_PHD_2"/>
    <property type="match status" value="1"/>
</dbReference>
<evidence type="ECO:0000313" key="14">
    <source>
        <dbReference type="Proteomes" id="UP001345219"/>
    </source>
</evidence>
<feature type="region of interest" description="Disordered" evidence="8">
    <location>
        <begin position="1771"/>
        <end position="1826"/>
    </location>
</feature>
<evidence type="ECO:0000256" key="2">
    <source>
        <dbReference type="ARBA" id="ARBA00022723"/>
    </source>
</evidence>
<sequence length="1865" mass="213390">MGKGNPRAVEKGVLRHNLGVSSSSSVNLPPGPVYYPTEEEFKDPLEFIYKIRPEAEPYGICRIVPPSNWKPPFALDLNSFTFPTKSQAIHQLQARPASCDSKTFELEYNSFLEEHCCKKARKRVVFEGKDLDLCKLFNAVKRYGGYDKVVKKKKWGDVFRFIQPNGKVSDCAKHVLSQLYREYLYDYEIYHTRLSKGKSKNYKRRCQGDWKNEKLGEVCASKKVRKNTSGDKVKVCTTEEEDKKLDQVCEQCKSGLHGDVMLLCDRCNKGWHIYCLSPPLKQVPLGNWYCFGCLNSNKDSFGFIPGKQLSLEDFRRVADRTKKKWFGSGPLVRLQVEKKFWQIVEGSVGEVDVMYGSDVDTSVYGSGFPRNFDQRLDSIEPSIWDEYCSNPWNLNNLPKLEGSILRKVHHNIAGVMVPWLYVGMLFSAFCWHYEDHCFYSMNYLHWGEPKCWYGVPGSACDAFEKVMRRTLPDLFDAQPDLLFQLVTMLNPSVLQQNGVPVYNIIQEPGDFVITFPRAFHSGFNFGLNCAEAVNFAPADWIPHGGFCAELYRLYRKPAILSHEELLYVVAKSICDGKVSPFLKKELFRMHNKEKTWRERLWKLGVVKSSLMSPRKYPEFVGTDEDPTCRICQQYLFLSAVVCPCRPSAFACLEHWDRICECKPSKHRLLYRHTLAELKNSVLLLDKDDDSENIIKSALCQNSRTCKVSALSKKVKADHATFTQLAGQWLFRCSKIIQDPFSCDSYKRALKEAEQFLWGGSEMDVVRDMQKRLSEAQNWAKDVKHCLDRVVNWSYDLKNDSEKVDLELVERLSSLEPIPCNLPEHLKLKNYAEEARRLIDEINYVLSSSSEISELEAVCSRSCHFPIHVRESDKLIKRVSSVKAWMESVRMCTLERHPSVIDIDDLYKLKLQMSELQVSLPEVEKLLDLIRKAESCRFRCTDLLKGSLELKDVEIVIQEMDDFPVIIPELQLLRQYHSDAVSLISHFNNIRYNAHEHIDQDPVIDELKNILNKGASLKIQVEELPIIKLELKKACCRQKALKACGNKLSLHWLQQLIAEAVILQIEGEDLLVHIGEIVQAAKLWEESATHILAEEAPMFKFVDIMRYSEGIDATLPSIGDVLDAITTARSWLKKSKPFLNYASSAMRFSGSLLNIGALKELAAESRYLKIYLEERKTIETLLKNFEEWEMEAGSLLQSLECLFHMNDFVPAVTGAVLCKIEGLLMSADAVVRHGLSFGMDFPEIPKLQNAQLKLQWCHDVLSLSSGCPSALEVQRLMECVKRIPITRDSGALFNALLDGMKWVERTVEIIHAPSAHRNFNLGDAEEILSECQRTLIAFPVMVGQLECSIHNHRLWQEQVHQFFSKTTSERMLPQLLELMDTRKNAAFCCLELDIVLSEIEKVEKWKCHLCNTFRCSTDGPCSFLEVTEKIKISLYRSLNIYDKSKGCRMPNLCMSCSDACTNSAFVSCAVCKDCYHLQCLQSALNNNNQLEVFACCSCRFLNGCLVSPIEEGPLKDARNCFEYNHLGELLSEAEDLCVWVDERGPLQDLLECAHSCKAGLIEILNSVSSYLGEDLCIISGKLALALKAVEVSHVIDREDNCRLELALENYFWRVRAHNLCDGPHKPSIQQIQLLLKEGVALHVPPEDSFMRKLLELKDIGLKWVNLSNKVVRYDGTLGLDEVFNLIVEGENLPVSVEKELKKIRSRSKLYCICRMPYRRNNRRVWIACNQCDEWYHIDCVKLVSIPKFYTCPACKPPLGEWEYSVEKSSSHEISTSTAPGEPKTHSGMAPKAPSCKLRHSKEKRKQAMSSVEHRSVAAAAETETRKRASSFNGMEGLWWRNRKPFRRSSKRRIDLDRLSPFIHPHQ</sequence>
<dbReference type="Pfam" id="PF02375">
    <property type="entry name" value="JmjN"/>
    <property type="match status" value="1"/>
</dbReference>
<dbReference type="InterPro" id="IPR011011">
    <property type="entry name" value="Znf_FYVE_PHD"/>
</dbReference>
<dbReference type="SUPFAM" id="SSF46774">
    <property type="entry name" value="ARID-like"/>
    <property type="match status" value="1"/>
</dbReference>
<feature type="compositionally biased region" description="Basic residues" evidence="8">
    <location>
        <begin position="1795"/>
        <end position="1805"/>
    </location>
</feature>
<organism evidence="13 14">
    <name type="scientific">Trapa incisa</name>
    <dbReference type="NCBI Taxonomy" id="236973"/>
    <lineage>
        <taxon>Eukaryota</taxon>
        <taxon>Viridiplantae</taxon>
        <taxon>Streptophyta</taxon>
        <taxon>Embryophyta</taxon>
        <taxon>Tracheophyta</taxon>
        <taxon>Spermatophyta</taxon>
        <taxon>Magnoliopsida</taxon>
        <taxon>eudicotyledons</taxon>
        <taxon>Gunneridae</taxon>
        <taxon>Pentapetalae</taxon>
        <taxon>rosids</taxon>
        <taxon>malvids</taxon>
        <taxon>Myrtales</taxon>
        <taxon>Lythraceae</taxon>
        <taxon>Trapa</taxon>
    </lineage>
</organism>
<dbReference type="FunFam" id="2.60.120.650:FF:000042">
    <property type="entry name" value="Transcription factor jumonji (JmjC) domain-containing protein"/>
    <property type="match status" value="1"/>
</dbReference>
<dbReference type="InterPro" id="IPR019786">
    <property type="entry name" value="Zinc_finger_PHD-type_CS"/>
</dbReference>
<dbReference type="SMART" id="SM00249">
    <property type="entry name" value="PHD"/>
    <property type="match status" value="3"/>
</dbReference>
<dbReference type="PROSITE" id="PS51184">
    <property type="entry name" value="JMJC"/>
    <property type="match status" value="1"/>
</dbReference>
<dbReference type="GO" id="GO:0032452">
    <property type="term" value="F:histone demethylase activity"/>
    <property type="evidence" value="ECO:0007669"/>
    <property type="project" value="TreeGrafter"/>
</dbReference>
<feature type="domain" description="JmjC" evidence="12">
    <location>
        <begin position="386"/>
        <end position="552"/>
    </location>
</feature>
<dbReference type="InterPro" id="IPR003347">
    <property type="entry name" value="JmjC_dom"/>
</dbReference>
<evidence type="ECO:0000256" key="7">
    <source>
        <dbReference type="PROSITE-ProRule" id="PRU00146"/>
    </source>
</evidence>
<keyword evidence="4 7" id="KW-0863">Zinc-finger</keyword>
<dbReference type="InterPro" id="IPR013083">
    <property type="entry name" value="Znf_RING/FYVE/PHD"/>
</dbReference>
<dbReference type="SMART" id="SM00558">
    <property type="entry name" value="JmjC"/>
    <property type="match status" value="1"/>
</dbReference>
<dbReference type="Pfam" id="PF00628">
    <property type="entry name" value="PHD"/>
    <property type="match status" value="1"/>
</dbReference>
<proteinExistence type="predicted"/>
<dbReference type="GO" id="GO:0008270">
    <property type="term" value="F:zinc ion binding"/>
    <property type="evidence" value="ECO:0007669"/>
    <property type="project" value="UniProtKB-KW"/>
</dbReference>
<dbReference type="Gene3D" id="1.10.150.60">
    <property type="entry name" value="ARID DNA-binding domain"/>
    <property type="match status" value="1"/>
</dbReference>
<dbReference type="Gene3D" id="2.60.120.650">
    <property type="entry name" value="Cupin"/>
    <property type="match status" value="2"/>
</dbReference>
<dbReference type="CDD" id="cd15543">
    <property type="entry name" value="PHD_RSF1"/>
    <property type="match status" value="1"/>
</dbReference>
<dbReference type="Proteomes" id="UP001345219">
    <property type="component" value="Chromosome 12"/>
</dbReference>
<accession>A0AAN7GYV3</accession>
<evidence type="ECO:0000256" key="5">
    <source>
        <dbReference type="ARBA" id="ARBA00022833"/>
    </source>
</evidence>
<evidence type="ECO:0000256" key="4">
    <source>
        <dbReference type="ARBA" id="ARBA00022771"/>
    </source>
</evidence>
<dbReference type="PANTHER" id="PTHR10694:SF133">
    <property type="entry name" value="LYSINE-SPECIFIC DEMETHYLASE JMJ17"/>
    <property type="match status" value="1"/>
</dbReference>
<dbReference type="EMBL" id="JAXIOK010000019">
    <property type="protein sequence ID" value="KAK4748605.1"/>
    <property type="molecule type" value="Genomic_DNA"/>
</dbReference>
<comment type="subcellular location">
    <subcellularLocation>
        <location evidence="1">Nucleus</location>
    </subcellularLocation>
</comment>
<gene>
    <name evidence="13" type="ORF">SAY87_015191</name>
</gene>
<dbReference type="GO" id="GO:0003677">
    <property type="term" value="F:DNA binding"/>
    <property type="evidence" value="ECO:0007669"/>
    <property type="project" value="InterPro"/>
</dbReference>
<keyword evidence="2" id="KW-0479">Metal-binding</keyword>
<dbReference type="InterPro" id="IPR013637">
    <property type="entry name" value="Lys_sp_deMease-like_dom"/>
</dbReference>
<comment type="caution">
    <text evidence="13">The sequence shown here is derived from an EMBL/GenBank/DDBJ whole genome shotgun (WGS) entry which is preliminary data.</text>
</comment>
<dbReference type="InterPro" id="IPR003349">
    <property type="entry name" value="JmjN"/>
</dbReference>
<evidence type="ECO:0000259" key="10">
    <source>
        <dbReference type="PROSITE" id="PS51011"/>
    </source>
</evidence>
<dbReference type="InterPro" id="IPR001965">
    <property type="entry name" value="Znf_PHD"/>
</dbReference>
<keyword evidence="5" id="KW-0862">Zinc</keyword>
<dbReference type="Gene3D" id="3.30.40.10">
    <property type="entry name" value="Zinc/RING finger domain, C3HC4 (zinc finger)"/>
    <property type="match status" value="1"/>
</dbReference>
<dbReference type="SMART" id="SM00501">
    <property type="entry name" value="BRIGHT"/>
    <property type="match status" value="1"/>
</dbReference>
<feature type="domain" description="JmjN" evidence="11">
    <location>
        <begin position="31"/>
        <end position="72"/>
    </location>
</feature>
<evidence type="ECO:0000313" key="13">
    <source>
        <dbReference type="EMBL" id="KAK4748605.1"/>
    </source>
</evidence>
<dbReference type="CDD" id="cd16100">
    <property type="entry name" value="ARID"/>
    <property type="match status" value="1"/>
</dbReference>
<dbReference type="PROSITE" id="PS51183">
    <property type="entry name" value="JMJN"/>
    <property type="match status" value="1"/>
</dbReference>
<dbReference type="GO" id="GO:0000785">
    <property type="term" value="C:chromatin"/>
    <property type="evidence" value="ECO:0007669"/>
    <property type="project" value="TreeGrafter"/>
</dbReference>
<dbReference type="GO" id="GO:0005634">
    <property type="term" value="C:nucleus"/>
    <property type="evidence" value="ECO:0007669"/>
    <property type="project" value="UniProtKB-SubCell"/>
</dbReference>
<evidence type="ECO:0000256" key="6">
    <source>
        <dbReference type="ARBA" id="ARBA00023242"/>
    </source>
</evidence>
<dbReference type="Pfam" id="PF01388">
    <property type="entry name" value="ARID"/>
    <property type="match status" value="1"/>
</dbReference>
<evidence type="ECO:0000256" key="8">
    <source>
        <dbReference type="SAM" id="MobiDB-lite"/>
    </source>
</evidence>
<keyword evidence="6" id="KW-0539">Nucleus</keyword>
<dbReference type="Pfam" id="PF02928">
    <property type="entry name" value="zf-C5HC2"/>
    <property type="match status" value="1"/>
</dbReference>
<evidence type="ECO:0000256" key="3">
    <source>
        <dbReference type="ARBA" id="ARBA00022737"/>
    </source>
</evidence>
<keyword evidence="14" id="KW-1185">Reference proteome</keyword>
<dbReference type="InterPro" id="IPR019787">
    <property type="entry name" value="Znf_PHD-finger"/>
</dbReference>
<dbReference type="SUPFAM" id="SSF57903">
    <property type="entry name" value="FYVE/PHD zinc finger"/>
    <property type="match status" value="2"/>
</dbReference>
<dbReference type="GO" id="GO:0006355">
    <property type="term" value="P:regulation of DNA-templated transcription"/>
    <property type="evidence" value="ECO:0007669"/>
    <property type="project" value="UniProtKB-ARBA"/>
</dbReference>
<evidence type="ECO:0000259" key="9">
    <source>
        <dbReference type="PROSITE" id="PS50016"/>
    </source>
</evidence>
<protein>
    <recommendedName>
        <fullName evidence="15">Lysine-specific demethylase 5B</fullName>
    </recommendedName>
</protein>
<dbReference type="InterPro" id="IPR004198">
    <property type="entry name" value="Znf_C5HC2"/>
</dbReference>
<dbReference type="SUPFAM" id="SSF51197">
    <property type="entry name" value="Clavaminate synthase-like"/>
    <property type="match status" value="1"/>
</dbReference>
<name>A0AAN7GYV3_9MYRT</name>
<feature type="domain" description="ARID" evidence="10">
    <location>
        <begin position="98"/>
        <end position="192"/>
    </location>
</feature>
<evidence type="ECO:0000259" key="12">
    <source>
        <dbReference type="PROSITE" id="PS51184"/>
    </source>
</evidence>
<dbReference type="SMART" id="SM01014">
    <property type="entry name" value="ARID"/>
    <property type="match status" value="1"/>
</dbReference>
<dbReference type="PROSITE" id="PS01359">
    <property type="entry name" value="ZF_PHD_1"/>
    <property type="match status" value="2"/>
</dbReference>
<dbReference type="Pfam" id="PF08429">
    <property type="entry name" value="PLU-1"/>
    <property type="match status" value="3"/>
</dbReference>
<dbReference type="InterPro" id="IPR036431">
    <property type="entry name" value="ARID_dom_sf"/>
</dbReference>
<dbReference type="InterPro" id="IPR001606">
    <property type="entry name" value="ARID_dom"/>
</dbReference>
<dbReference type="PROSITE" id="PS51011">
    <property type="entry name" value="ARID"/>
    <property type="match status" value="1"/>
</dbReference>
<evidence type="ECO:0008006" key="15">
    <source>
        <dbReference type="Google" id="ProtNLM"/>
    </source>
</evidence>
<feature type="domain" description="PHD-type" evidence="9">
    <location>
        <begin position="246"/>
        <end position="296"/>
    </location>
</feature>
<dbReference type="SMART" id="SM00545">
    <property type="entry name" value="JmjN"/>
    <property type="match status" value="1"/>
</dbReference>